<dbReference type="InterPro" id="IPR013201">
    <property type="entry name" value="Prot_inhib_I29"/>
</dbReference>
<dbReference type="EMBL" id="OZ075118">
    <property type="protein sequence ID" value="CAL5085394.1"/>
    <property type="molecule type" value="Genomic_DNA"/>
</dbReference>
<dbReference type="CDD" id="cd02248">
    <property type="entry name" value="Peptidase_C1A"/>
    <property type="match status" value="1"/>
</dbReference>
<dbReference type="InterPro" id="IPR013128">
    <property type="entry name" value="Peptidase_C1A"/>
</dbReference>
<dbReference type="Gene3D" id="3.90.70.10">
    <property type="entry name" value="Cysteine proteinases"/>
    <property type="match status" value="1"/>
</dbReference>
<accession>A0ABC9G2B8</accession>
<dbReference type="PROSITE" id="PS00639">
    <property type="entry name" value="THIOL_PROTEASE_HIS"/>
    <property type="match status" value="1"/>
</dbReference>
<sequence length="387" mass="41467">MAALDQFGPGLLLAPSIWQQLKLSLVASTAMAAASRSLALALLCATHLLAGAAAASSDTLLLMVDRFHAWRAAHNRTYATAEERRRRFEVYRRNVEHIEATNRRGELPYQLGENQFTDLTSEEFLAAHTMPPGQALAARDAVARKLINATRAPGLGAERGGNGSYSDDAFGQVPYSVDWRSSGAVTPVKQQMSCGSCWAFAAVASIESVYKLRTGRLVSLSEQELVDCDHTPPDSGCAGDDPASAMWWVARNGGLATAWEYPYENRQGQCRRGRVRVGGIRGGAAVEPNSEAALERAVARQPVVVTINAAPFQHYMSGVLSGPCAAGTNHAVTVVGYGADAGGRRYWIVKNSWGEGCGEGGYVRMERGVEAREGLCGIASMPCYPVM</sequence>
<dbReference type="Proteomes" id="UP001497457">
    <property type="component" value="Chromosome 8b"/>
</dbReference>
<feature type="domain" description="Cathepsin propeptide inhibitor" evidence="8">
    <location>
        <begin position="67"/>
        <end position="124"/>
    </location>
</feature>
<dbReference type="PROSITE" id="PS00139">
    <property type="entry name" value="THIOL_PROTEASE_CYS"/>
    <property type="match status" value="1"/>
</dbReference>
<dbReference type="InterPro" id="IPR000169">
    <property type="entry name" value="Pept_cys_AS"/>
</dbReference>
<reference evidence="9" key="1">
    <citation type="submission" date="2024-10" db="EMBL/GenBank/DDBJ databases">
        <authorList>
            <person name="Ryan C."/>
        </authorList>
    </citation>
    <scope>NUCLEOTIDE SEQUENCE [LARGE SCALE GENOMIC DNA]</scope>
</reference>
<evidence type="ECO:0000259" key="7">
    <source>
        <dbReference type="SMART" id="SM00645"/>
    </source>
</evidence>
<keyword evidence="3" id="KW-0732">Signal</keyword>
<keyword evidence="5" id="KW-0788">Thiol protease</keyword>
<evidence type="ECO:0000256" key="1">
    <source>
        <dbReference type="ARBA" id="ARBA00008455"/>
    </source>
</evidence>
<dbReference type="InterPro" id="IPR038765">
    <property type="entry name" value="Papain-like_cys_pep_sf"/>
</dbReference>
<keyword evidence="6" id="KW-1015">Disulfide bond</keyword>
<dbReference type="Pfam" id="PF08246">
    <property type="entry name" value="Inhibitor_I29"/>
    <property type="match status" value="1"/>
</dbReference>
<gene>
    <name evidence="9" type="ORF">URODEC1_LOCUS111056</name>
</gene>
<dbReference type="FunFam" id="3.90.70.10:FF:000067">
    <property type="entry name" value="Senescence-specific cysteine protease"/>
    <property type="match status" value="1"/>
</dbReference>
<keyword evidence="10" id="KW-1185">Reference proteome</keyword>
<dbReference type="SMART" id="SM00645">
    <property type="entry name" value="Pept_C1"/>
    <property type="match status" value="1"/>
</dbReference>
<dbReference type="GO" id="GO:0008234">
    <property type="term" value="F:cysteine-type peptidase activity"/>
    <property type="evidence" value="ECO:0007669"/>
    <property type="project" value="UniProtKB-KW"/>
</dbReference>
<evidence type="ECO:0000313" key="9">
    <source>
        <dbReference type="EMBL" id="CAL5085394.1"/>
    </source>
</evidence>
<evidence type="ECO:0000256" key="2">
    <source>
        <dbReference type="ARBA" id="ARBA00022670"/>
    </source>
</evidence>
<dbReference type="PRINTS" id="PR00705">
    <property type="entry name" value="PAPAIN"/>
</dbReference>
<dbReference type="SUPFAM" id="SSF54001">
    <property type="entry name" value="Cysteine proteinases"/>
    <property type="match status" value="1"/>
</dbReference>
<dbReference type="GO" id="GO:0006508">
    <property type="term" value="P:proteolysis"/>
    <property type="evidence" value="ECO:0007669"/>
    <property type="project" value="UniProtKB-KW"/>
</dbReference>
<evidence type="ECO:0000313" key="10">
    <source>
        <dbReference type="Proteomes" id="UP001497457"/>
    </source>
</evidence>
<proteinExistence type="inferred from homology"/>
<comment type="similarity">
    <text evidence="1">Belongs to the peptidase C1 family.</text>
</comment>
<organism evidence="9 10">
    <name type="scientific">Urochloa decumbens</name>
    <dbReference type="NCBI Taxonomy" id="240449"/>
    <lineage>
        <taxon>Eukaryota</taxon>
        <taxon>Viridiplantae</taxon>
        <taxon>Streptophyta</taxon>
        <taxon>Embryophyta</taxon>
        <taxon>Tracheophyta</taxon>
        <taxon>Spermatophyta</taxon>
        <taxon>Magnoliopsida</taxon>
        <taxon>Liliopsida</taxon>
        <taxon>Poales</taxon>
        <taxon>Poaceae</taxon>
        <taxon>PACMAD clade</taxon>
        <taxon>Panicoideae</taxon>
        <taxon>Panicodae</taxon>
        <taxon>Paniceae</taxon>
        <taxon>Melinidinae</taxon>
        <taxon>Urochloa</taxon>
    </lineage>
</organism>
<keyword evidence="2" id="KW-0645">Protease</keyword>
<dbReference type="PANTHER" id="PTHR12411">
    <property type="entry name" value="CYSTEINE PROTEASE FAMILY C1-RELATED"/>
    <property type="match status" value="1"/>
</dbReference>
<dbReference type="SMART" id="SM00848">
    <property type="entry name" value="Inhibitor_I29"/>
    <property type="match status" value="1"/>
</dbReference>
<evidence type="ECO:0000256" key="4">
    <source>
        <dbReference type="ARBA" id="ARBA00022801"/>
    </source>
</evidence>
<dbReference type="InterPro" id="IPR025660">
    <property type="entry name" value="Pept_his_AS"/>
</dbReference>
<keyword evidence="4" id="KW-0378">Hydrolase</keyword>
<evidence type="ECO:0000256" key="5">
    <source>
        <dbReference type="ARBA" id="ARBA00022807"/>
    </source>
</evidence>
<feature type="domain" description="Peptidase C1A papain C-terminal" evidence="7">
    <location>
        <begin position="173"/>
        <end position="386"/>
    </location>
</feature>
<dbReference type="Pfam" id="PF00112">
    <property type="entry name" value="Peptidase_C1"/>
    <property type="match status" value="1"/>
</dbReference>
<evidence type="ECO:0000256" key="6">
    <source>
        <dbReference type="ARBA" id="ARBA00023157"/>
    </source>
</evidence>
<name>A0ABC9G2B8_9POAL</name>
<dbReference type="InterPro" id="IPR039417">
    <property type="entry name" value="Peptidase_C1A_papain-like"/>
</dbReference>
<evidence type="ECO:0000256" key="3">
    <source>
        <dbReference type="ARBA" id="ARBA00022729"/>
    </source>
</evidence>
<evidence type="ECO:0000259" key="8">
    <source>
        <dbReference type="SMART" id="SM00848"/>
    </source>
</evidence>
<dbReference type="AlphaFoldDB" id="A0ABC9G2B8"/>
<protein>
    <submittedName>
        <fullName evidence="9">Uncharacterized protein</fullName>
    </submittedName>
</protein>
<dbReference type="InterPro" id="IPR000668">
    <property type="entry name" value="Peptidase_C1A_C"/>
</dbReference>